<dbReference type="GO" id="GO:0008270">
    <property type="term" value="F:zinc ion binding"/>
    <property type="evidence" value="ECO:0007669"/>
    <property type="project" value="UniProtKB-KW"/>
</dbReference>
<evidence type="ECO:0000256" key="1">
    <source>
        <dbReference type="ARBA" id="ARBA00007070"/>
    </source>
</evidence>
<feature type="repeat" description="CHCR" evidence="12">
    <location>
        <begin position="837"/>
        <end position="985"/>
    </location>
</feature>
<dbReference type="PROSITE" id="PS50102">
    <property type="entry name" value="RRM"/>
    <property type="match status" value="1"/>
</dbReference>
<name>A0A9P8LEE0_9PEZI</name>
<dbReference type="InterPro" id="IPR016024">
    <property type="entry name" value="ARM-type_fold"/>
</dbReference>
<dbReference type="InterPro" id="IPR057308">
    <property type="entry name" value="CHCR_PEP5_VPS11"/>
</dbReference>
<dbReference type="InterPro" id="IPR057307">
    <property type="entry name" value="PEP5_VPS11_N"/>
</dbReference>
<evidence type="ECO:0000256" key="12">
    <source>
        <dbReference type="PROSITE-ProRule" id="PRU01006"/>
    </source>
</evidence>
<dbReference type="InterPro" id="IPR013083">
    <property type="entry name" value="Znf_RING/FYVE/PHD"/>
</dbReference>
<evidence type="ECO:0000256" key="2">
    <source>
        <dbReference type="ARBA" id="ARBA00022448"/>
    </source>
</evidence>
<dbReference type="InterPro" id="IPR011990">
    <property type="entry name" value="TPR-like_helical_dom_sf"/>
</dbReference>
<proteinExistence type="inferred from homology"/>
<comment type="similarity">
    <text evidence="1">Belongs to the VPS11 family.</text>
</comment>
<dbReference type="GO" id="GO:0006904">
    <property type="term" value="P:vesicle docking involved in exocytosis"/>
    <property type="evidence" value="ECO:0007669"/>
    <property type="project" value="TreeGrafter"/>
</dbReference>
<dbReference type="SUPFAM" id="SSF48371">
    <property type="entry name" value="ARM repeat"/>
    <property type="match status" value="1"/>
</dbReference>
<keyword evidence="17" id="KW-1185">Reference proteome</keyword>
<dbReference type="SMART" id="SM00184">
    <property type="entry name" value="RING"/>
    <property type="match status" value="1"/>
</dbReference>
<evidence type="ECO:0000256" key="5">
    <source>
        <dbReference type="ARBA" id="ARBA00022833"/>
    </source>
</evidence>
<evidence type="ECO:0000256" key="10">
    <source>
        <dbReference type="PROSITE-ProRule" id="PRU00175"/>
    </source>
</evidence>
<sequence length="1385" mass="153154">MWSSFWSNFVWNKPAPVTIIGARFPADGSKPHLLPLTTTSDGVQDGPDCCFSHVPDLRVFWKVSQAWKWRDVKQTTIENQPNERCNGVYLTFFSFDMEDLPQNDSVPPCFSSGDGPMWGDVFVVKLAQPEWDEDGRTAYEDVHPELLELPFVSRKVPYERPFFLISATPTGSMAGKLDQSLDEILSTQRRTANRPSHGRRHKGNKDSAAPAASPVGGVKKATKASTRGSRASVPTGPSAGSVDGKIIVSNLPADVNETQVKDYFNNTIGPVKKVLITYGPNGISRGIATVIFSRAAHANRALEELNGILVDGRPMKVEMVLDAAHAPPPAQPKALSERIAQPKGQPKPATVTKSSGNADSARGRAARGRGRGRGRNVGRPKPKTADELDAEMADYWGPAGQTGVAGANATATANGAAQPAATNGSGDVGMDDEGDVLWKAFNFFDVSQVKSQEDGENSSIFENNDISCVCSGSENLFLGSSDGVVQILSRTFKIVRSFKAHETGSITHMKQVEGTPLLVTISEDLSSEPVLKVWALDKTEKRTGAPRCQSTLSIHNNRKQFPISAFAALDDLSQLAAGFANGSVTVIRGDLIHDRGAKQRTVYESDEPITGVEFREGSKVTTLYLATTGRILTLVVLGRGQGQPARVLEESGCGVGCMTIDRTKGDIVVVRDDAIYYYGPNGRGPCYAYEGPKKLVSIYKDYVALVSPPQSAAARSSPLRRFGNGQTDELFNATTFTLLDTDLKYVAHTESIVTQVKALFVEWGDLFVLTLDGKLQRYHEKSLHQRLDILYQRNLYVLAINLADKAGVEIFQKNIIFRKYGDFLYQKGDFDGAMQQYLKAIDNTEPSQVIRKFLDTQRIQNLIDFLEELHNHHKATADHTTLLLNCYAKLKDVNKLEKFIKSPGDLKFDLETAISMCRQGGYFEQAAYLATKHGENETVIDILVEDSKKYAEALDYIWRLESDIAYSNLMKYARVLLDHCPQDTTTLFIEYYTGRYKPKEDTEPMGHRGSQNGAASAVRNIASFIPLPNRSSPATPPSVQVTQDPPEELPVLYTPPEPRTAFSSFVGHSGQFIVFLEACLKGENLRQEDRVDLYTTLFEMYIHSANEKKGEEREIWEAKARKLIEDTEVPIDSSNVLLLSHLSNFKDGTVLVREKEGLRFDIFRSCTSANDTEGAIRALRKYGQDEPQLYPAALAYFISSPKILEEAGSELDAVLKKIDEDGLMAPLQVIQTLSTNAVATMGMVKKYLSDTIERERKEISNNRRLIESYRSETEIKKKEIEELGSKPAVFQATRCSACGGPMDLPAVHFLCKHSFHQRCLNQFDDNVECPTCTTQNATIRALKKAQDESADRHDMFLDALQRSNDKFGTISEFFGRGVMSIPTVD</sequence>
<dbReference type="InterPro" id="IPR000504">
    <property type="entry name" value="RRM_dom"/>
</dbReference>
<dbReference type="PROSITE" id="PS50236">
    <property type="entry name" value="CHCR"/>
    <property type="match status" value="1"/>
</dbReference>
<comment type="subcellular location">
    <subcellularLocation>
        <location evidence="9">Endomembrane system</location>
        <topology evidence="9">Peripheral membrane protein</topology>
        <orientation evidence="9">Cytoplasmic side</orientation>
    </subcellularLocation>
</comment>
<protein>
    <submittedName>
        <fullName evidence="16">Uncharacterized protein</fullName>
    </submittedName>
</protein>
<evidence type="ECO:0000259" key="15">
    <source>
        <dbReference type="PROSITE" id="PS50102"/>
    </source>
</evidence>
<dbReference type="GO" id="GO:0030674">
    <property type="term" value="F:protein-macromolecule adaptor activity"/>
    <property type="evidence" value="ECO:0007669"/>
    <property type="project" value="TreeGrafter"/>
</dbReference>
<keyword evidence="4 10" id="KW-0863">Zinc-finger</keyword>
<keyword evidence="8" id="KW-0472">Membrane</keyword>
<dbReference type="GO" id="GO:0048284">
    <property type="term" value="P:organelle fusion"/>
    <property type="evidence" value="ECO:0007669"/>
    <property type="project" value="TreeGrafter"/>
</dbReference>
<dbReference type="GO" id="GO:0003723">
    <property type="term" value="F:RNA binding"/>
    <property type="evidence" value="ECO:0007669"/>
    <property type="project" value="UniProtKB-UniRule"/>
</dbReference>
<dbReference type="Pfam" id="PF23341">
    <property type="entry name" value="PEP5_VPS11_N"/>
    <property type="match status" value="1"/>
</dbReference>
<feature type="domain" description="RRM" evidence="15">
    <location>
        <begin position="244"/>
        <end position="322"/>
    </location>
</feature>
<dbReference type="InterPro" id="IPR015943">
    <property type="entry name" value="WD40/YVTN_repeat-like_dom_sf"/>
</dbReference>
<dbReference type="GO" id="GO:0007032">
    <property type="term" value="P:endosome organization"/>
    <property type="evidence" value="ECO:0007669"/>
    <property type="project" value="TreeGrafter"/>
</dbReference>
<dbReference type="InterPro" id="IPR024763">
    <property type="entry name" value="VPS11_C"/>
</dbReference>
<dbReference type="Gene3D" id="3.30.40.10">
    <property type="entry name" value="Zinc/RING finger domain, C3HC4 (zinc finger)"/>
    <property type="match status" value="1"/>
</dbReference>
<dbReference type="InterPro" id="IPR012677">
    <property type="entry name" value="Nucleotide-bd_a/b_plait_sf"/>
</dbReference>
<evidence type="ECO:0000256" key="13">
    <source>
        <dbReference type="SAM" id="MobiDB-lite"/>
    </source>
</evidence>
<dbReference type="Gene3D" id="3.30.70.330">
    <property type="match status" value="1"/>
</dbReference>
<keyword evidence="2" id="KW-0813">Transport</keyword>
<organism evidence="16 17">
    <name type="scientific">Trichoglossum hirsutum</name>
    <dbReference type="NCBI Taxonomy" id="265104"/>
    <lineage>
        <taxon>Eukaryota</taxon>
        <taxon>Fungi</taxon>
        <taxon>Dikarya</taxon>
        <taxon>Ascomycota</taxon>
        <taxon>Pezizomycotina</taxon>
        <taxon>Geoglossomycetes</taxon>
        <taxon>Geoglossales</taxon>
        <taxon>Geoglossaceae</taxon>
        <taxon>Trichoglossum</taxon>
    </lineage>
</organism>
<dbReference type="Pfam" id="PF00076">
    <property type="entry name" value="RRM_1"/>
    <property type="match status" value="1"/>
</dbReference>
<dbReference type="FunFam" id="1.25.40.10:FF:000440">
    <property type="entry name" value="E3 ubiquitin-protein ligase PEP5"/>
    <property type="match status" value="1"/>
</dbReference>
<dbReference type="Pfam" id="PF23356">
    <property type="entry name" value="TPR_PEP5_VPS11"/>
    <property type="match status" value="2"/>
</dbReference>
<dbReference type="GO" id="GO:0006886">
    <property type="term" value="P:intracellular protein transport"/>
    <property type="evidence" value="ECO:0007669"/>
    <property type="project" value="UniProtKB-UniRule"/>
</dbReference>
<dbReference type="Gene3D" id="1.25.40.10">
    <property type="entry name" value="Tetratricopeptide repeat domain"/>
    <property type="match status" value="1"/>
</dbReference>
<dbReference type="Gene3D" id="2.130.10.10">
    <property type="entry name" value="YVTN repeat-like/Quinoprotein amine dehydrogenase"/>
    <property type="match status" value="1"/>
</dbReference>
<keyword evidence="7" id="KW-0653">Protein transport</keyword>
<dbReference type="InterPro" id="IPR036322">
    <property type="entry name" value="WD40_repeat_dom_sf"/>
</dbReference>
<dbReference type="EMBL" id="JAGHQM010000260">
    <property type="protein sequence ID" value="KAH0563056.1"/>
    <property type="molecule type" value="Genomic_DNA"/>
</dbReference>
<feature type="region of interest" description="Disordered" evidence="13">
    <location>
        <begin position="325"/>
        <end position="385"/>
    </location>
</feature>
<evidence type="ECO:0000256" key="11">
    <source>
        <dbReference type="PROSITE-ProRule" id="PRU00176"/>
    </source>
</evidence>
<dbReference type="Pfam" id="PF17122">
    <property type="entry name" value="zf-C3H2C3"/>
    <property type="match status" value="1"/>
</dbReference>
<dbReference type="PROSITE" id="PS50089">
    <property type="entry name" value="ZF_RING_2"/>
    <property type="match status" value="1"/>
</dbReference>
<dbReference type="GO" id="GO:0007033">
    <property type="term" value="P:vacuole organization"/>
    <property type="evidence" value="ECO:0007669"/>
    <property type="project" value="TreeGrafter"/>
</dbReference>
<evidence type="ECO:0000256" key="9">
    <source>
        <dbReference type="ARBA" id="ARBA00029433"/>
    </source>
</evidence>
<evidence type="ECO:0000256" key="8">
    <source>
        <dbReference type="ARBA" id="ARBA00023136"/>
    </source>
</evidence>
<dbReference type="PANTHER" id="PTHR23323">
    <property type="entry name" value="VACUOLAR PROTEIN SORTING-ASSOCIATED PROTEIN"/>
    <property type="match status" value="1"/>
</dbReference>
<dbReference type="InterPro" id="IPR001841">
    <property type="entry name" value="Znf_RING"/>
</dbReference>
<dbReference type="InterPro" id="IPR035979">
    <property type="entry name" value="RBD_domain_sf"/>
</dbReference>
<evidence type="ECO:0000256" key="4">
    <source>
        <dbReference type="ARBA" id="ARBA00022771"/>
    </source>
</evidence>
<feature type="domain" description="RING-type" evidence="14">
    <location>
        <begin position="1295"/>
        <end position="1333"/>
    </location>
</feature>
<dbReference type="Pfam" id="PF12451">
    <property type="entry name" value="VPS11_C"/>
    <property type="match status" value="1"/>
</dbReference>
<comment type="caution">
    <text evidence="16">The sequence shown here is derived from an EMBL/GenBank/DDBJ whole genome shotgun (WGS) entry which is preliminary data.</text>
</comment>
<evidence type="ECO:0000259" key="14">
    <source>
        <dbReference type="PROSITE" id="PS50089"/>
    </source>
</evidence>
<evidence type="ECO:0000256" key="6">
    <source>
        <dbReference type="ARBA" id="ARBA00022884"/>
    </source>
</evidence>
<gene>
    <name evidence="16" type="ORF">GP486_002375</name>
</gene>
<accession>A0A9P8LEE0</accession>
<dbReference type="CDD" id="cd16688">
    <property type="entry name" value="RING-H2_Vps11"/>
    <property type="match status" value="1"/>
</dbReference>
<dbReference type="InterPro" id="IPR025715">
    <property type="entry name" value="FoP_C"/>
</dbReference>
<dbReference type="SMART" id="SM00360">
    <property type="entry name" value="RRM"/>
    <property type="match status" value="1"/>
</dbReference>
<dbReference type="SMART" id="SM01218">
    <property type="entry name" value="FoP_duplication"/>
    <property type="match status" value="1"/>
</dbReference>
<dbReference type="Proteomes" id="UP000750711">
    <property type="component" value="Unassembled WGS sequence"/>
</dbReference>
<feature type="region of interest" description="Disordered" evidence="13">
    <location>
        <begin position="189"/>
        <end position="242"/>
    </location>
</feature>
<dbReference type="GO" id="GO:0030897">
    <property type="term" value="C:HOPS complex"/>
    <property type="evidence" value="ECO:0007669"/>
    <property type="project" value="TreeGrafter"/>
</dbReference>
<keyword evidence="3" id="KW-0479">Metal-binding</keyword>
<dbReference type="Pfam" id="PF13865">
    <property type="entry name" value="FoP_duplication"/>
    <property type="match status" value="1"/>
</dbReference>
<keyword evidence="6 11" id="KW-0694">RNA-binding</keyword>
<dbReference type="SUPFAM" id="SSF57850">
    <property type="entry name" value="RING/U-box"/>
    <property type="match status" value="1"/>
</dbReference>
<reference evidence="16" key="1">
    <citation type="submission" date="2021-03" db="EMBL/GenBank/DDBJ databases">
        <title>Comparative genomics and phylogenomic investigation of the class Geoglossomycetes provide insights into ecological specialization and systematics.</title>
        <authorList>
            <person name="Melie T."/>
            <person name="Pirro S."/>
            <person name="Miller A.N."/>
            <person name="Quandt A."/>
        </authorList>
    </citation>
    <scope>NUCLEOTIDE SEQUENCE</scope>
    <source>
        <strain evidence="16">CAQ_001_2017</strain>
    </source>
</reference>
<feature type="compositionally biased region" description="Basic residues" evidence="13">
    <location>
        <begin position="364"/>
        <end position="382"/>
    </location>
</feature>
<keyword evidence="5" id="KW-0862">Zinc</keyword>
<evidence type="ECO:0000256" key="3">
    <source>
        <dbReference type="ARBA" id="ARBA00022723"/>
    </source>
</evidence>
<dbReference type="InterPro" id="IPR000547">
    <property type="entry name" value="Clathrin_H-chain/VPS_repeat"/>
</dbReference>
<dbReference type="PANTHER" id="PTHR23323:SF24">
    <property type="entry name" value="VACUOLAR PROTEIN SORTING-ASSOCIATED PROTEIN 11 HOMOLOG"/>
    <property type="match status" value="1"/>
</dbReference>
<evidence type="ECO:0000256" key="7">
    <source>
        <dbReference type="ARBA" id="ARBA00022927"/>
    </source>
</evidence>
<evidence type="ECO:0000313" key="16">
    <source>
        <dbReference type="EMBL" id="KAH0563056.1"/>
    </source>
</evidence>
<dbReference type="SUPFAM" id="SSF54928">
    <property type="entry name" value="RNA-binding domain, RBD"/>
    <property type="match status" value="1"/>
</dbReference>
<dbReference type="SUPFAM" id="SSF50978">
    <property type="entry name" value="WD40 repeat-like"/>
    <property type="match status" value="1"/>
</dbReference>
<evidence type="ECO:0000313" key="17">
    <source>
        <dbReference type="Proteomes" id="UP000750711"/>
    </source>
</evidence>
<dbReference type="GO" id="GO:0005768">
    <property type="term" value="C:endosome"/>
    <property type="evidence" value="ECO:0007669"/>
    <property type="project" value="UniProtKB-ARBA"/>
</dbReference>